<dbReference type="Gene3D" id="2.40.10.10">
    <property type="entry name" value="Trypsin-like serine proteases"/>
    <property type="match status" value="2"/>
</dbReference>
<dbReference type="InterPro" id="IPR043504">
    <property type="entry name" value="Peptidase_S1_PA_chymotrypsin"/>
</dbReference>
<dbReference type="InterPro" id="IPR001254">
    <property type="entry name" value="Trypsin_dom"/>
</dbReference>
<keyword evidence="4" id="KW-0732">Signal</keyword>
<evidence type="ECO:0000256" key="4">
    <source>
        <dbReference type="SAM" id="SignalP"/>
    </source>
</evidence>
<evidence type="ECO:0000256" key="3">
    <source>
        <dbReference type="SAM" id="MobiDB-lite"/>
    </source>
</evidence>
<dbReference type="OMA" id="QPNIRTI"/>
<dbReference type="GO" id="GO:0006508">
    <property type="term" value="P:proteolysis"/>
    <property type="evidence" value="ECO:0007669"/>
    <property type="project" value="InterPro"/>
</dbReference>
<dbReference type="STRING" id="30019.A0A0M4EBE8"/>
<evidence type="ECO:0000313" key="6">
    <source>
        <dbReference type="EMBL" id="ALC39901.1"/>
    </source>
</evidence>
<gene>
    <name evidence="6" type="ORF">Dbus_chr2Lg1986</name>
</gene>
<evidence type="ECO:0000313" key="7">
    <source>
        <dbReference type="Proteomes" id="UP000494163"/>
    </source>
</evidence>
<feature type="domain" description="Peptidase S1" evidence="5">
    <location>
        <begin position="73"/>
        <end position="330"/>
    </location>
</feature>
<sequence length="341" mass="38057">MSLIYYIAVSLLLGNYLTKAEIIDISDLSSLESVVDEEVVTEEVKPTRIQESSESSAEEIIDILQPNDEPPEPYAGCGYSNSNSNSSRANEHDTQFSEYAWMVAIYDKKEFIGAGSLIAPNIVLTAAHIIKDHENRNLRIVAGEWDIEKKNESLPELTRAVSKSFLHEQFWTATLQNNIALLVLNMSYSSQPNIRTICLPSPGMQFDLTACKTTAWQQLKEDNYMPTGILQQTDFAMLSKSACSQRLPLTYLNAEKQLDERHLCALNNDQIDSCVSNGGEALLCPMQAAPNRYVQAGILIAGIRCGHGEKYPALFVNTAEFMPWIFSKLGPLNIDLNYYQA</sequence>
<dbReference type="PROSITE" id="PS50240">
    <property type="entry name" value="TRYPSIN_DOM"/>
    <property type="match status" value="1"/>
</dbReference>
<dbReference type="SUPFAM" id="SSF50494">
    <property type="entry name" value="Trypsin-like serine proteases"/>
    <property type="match status" value="1"/>
</dbReference>
<keyword evidence="1" id="KW-1015">Disulfide bond</keyword>
<dbReference type="Proteomes" id="UP000494163">
    <property type="component" value="Chromosome 2L"/>
</dbReference>
<comment type="similarity">
    <text evidence="2">Belongs to the peptidase S1 family. CLIP subfamily.</text>
</comment>
<dbReference type="EMBL" id="CP012523">
    <property type="protein sequence ID" value="ALC39901.1"/>
    <property type="molecule type" value="Genomic_DNA"/>
</dbReference>
<dbReference type="OrthoDB" id="6261922at2759"/>
<evidence type="ECO:0000256" key="1">
    <source>
        <dbReference type="ARBA" id="ARBA00023157"/>
    </source>
</evidence>
<dbReference type="GO" id="GO:0004252">
    <property type="term" value="F:serine-type endopeptidase activity"/>
    <property type="evidence" value="ECO:0007669"/>
    <property type="project" value="InterPro"/>
</dbReference>
<feature type="region of interest" description="Disordered" evidence="3">
    <location>
        <begin position="65"/>
        <end position="90"/>
    </location>
</feature>
<evidence type="ECO:0000256" key="2">
    <source>
        <dbReference type="ARBA" id="ARBA00024195"/>
    </source>
</evidence>
<evidence type="ECO:0000259" key="5">
    <source>
        <dbReference type="PROSITE" id="PS50240"/>
    </source>
</evidence>
<dbReference type="CDD" id="cd00190">
    <property type="entry name" value="Tryp_SPc"/>
    <property type="match status" value="1"/>
</dbReference>
<dbReference type="InterPro" id="IPR051487">
    <property type="entry name" value="Ser/Thr_Proteases_Immune/Dev"/>
</dbReference>
<name>A0A0M4EBE8_DROBS</name>
<accession>A0A0M4EBE8</accession>
<protein>
    <submittedName>
        <fullName evidence="6">Maker557</fullName>
    </submittedName>
</protein>
<dbReference type="PANTHER" id="PTHR24256">
    <property type="entry name" value="TRYPTASE-RELATED"/>
    <property type="match status" value="1"/>
</dbReference>
<dbReference type="SMART" id="SM00020">
    <property type="entry name" value="Tryp_SPc"/>
    <property type="match status" value="1"/>
</dbReference>
<feature type="chain" id="PRO_5005793028" evidence="4">
    <location>
        <begin position="21"/>
        <end position="341"/>
    </location>
</feature>
<feature type="signal peptide" evidence="4">
    <location>
        <begin position="1"/>
        <end position="20"/>
    </location>
</feature>
<keyword evidence="7" id="KW-1185">Reference proteome</keyword>
<dbReference type="SMR" id="A0A0M4EBE8"/>
<reference evidence="6 7" key="1">
    <citation type="submission" date="2015-08" db="EMBL/GenBank/DDBJ databases">
        <title>Ancestral chromatin configuration constrains chromatin evolution on differentiating sex chromosomes in Drosophila.</title>
        <authorList>
            <person name="Zhou Q."/>
            <person name="Bachtrog D."/>
        </authorList>
    </citation>
    <scope>NUCLEOTIDE SEQUENCE [LARGE SCALE GENOMIC DNA]</scope>
    <source>
        <tissue evidence="6">Whole larvae</tissue>
    </source>
</reference>
<organism evidence="6 7">
    <name type="scientific">Drosophila busckii</name>
    <name type="common">Fruit fly</name>
    <dbReference type="NCBI Taxonomy" id="30019"/>
    <lineage>
        <taxon>Eukaryota</taxon>
        <taxon>Metazoa</taxon>
        <taxon>Ecdysozoa</taxon>
        <taxon>Arthropoda</taxon>
        <taxon>Hexapoda</taxon>
        <taxon>Insecta</taxon>
        <taxon>Pterygota</taxon>
        <taxon>Neoptera</taxon>
        <taxon>Endopterygota</taxon>
        <taxon>Diptera</taxon>
        <taxon>Brachycera</taxon>
        <taxon>Muscomorpha</taxon>
        <taxon>Ephydroidea</taxon>
        <taxon>Drosophilidae</taxon>
        <taxon>Drosophila</taxon>
    </lineage>
</organism>
<proteinExistence type="inferred from homology"/>
<dbReference type="Pfam" id="PF00089">
    <property type="entry name" value="Trypsin"/>
    <property type="match status" value="1"/>
</dbReference>
<dbReference type="AlphaFoldDB" id="A0A0M4EBE8"/>
<dbReference type="InterPro" id="IPR009003">
    <property type="entry name" value="Peptidase_S1_PA"/>
</dbReference>